<evidence type="ECO:0000256" key="1">
    <source>
        <dbReference type="SAM" id="Coils"/>
    </source>
</evidence>
<evidence type="ECO:0000313" key="4">
    <source>
        <dbReference type="Proteomes" id="UP000693738"/>
    </source>
</evidence>
<organism evidence="3 4">
    <name type="scientific">Fusarium equiseti</name>
    <name type="common">Fusarium scirpi</name>
    <dbReference type="NCBI Taxonomy" id="61235"/>
    <lineage>
        <taxon>Eukaryota</taxon>
        <taxon>Fungi</taxon>
        <taxon>Dikarya</taxon>
        <taxon>Ascomycota</taxon>
        <taxon>Pezizomycotina</taxon>
        <taxon>Sordariomycetes</taxon>
        <taxon>Hypocreomycetidae</taxon>
        <taxon>Hypocreales</taxon>
        <taxon>Nectriaceae</taxon>
        <taxon>Fusarium</taxon>
        <taxon>Fusarium incarnatum-equiseti species complex</taxon>
    </lineage>
</organism>
<name>A0A8J2III8_FUSEQ</name>
<evidence type="ECO:0000256" key="2">
    <source>
        <dbReference type="SAM" id="MobiDB-lite"/>
    </source>
</evidence>
<sequence length="646" mass="73366">MARKRNRRPKRTPYFWEAHRVWTARERFQLLAYLNWCVQYNQGNFDNTAADHLERATNKKFTQYQIQEQLKDEWDAYGRKGSKFEELFSVGTAALETLRPREQNAIEQMLARIGPPSEGHRLRSTARALASRSHTLPTVRPTRETTEKTTPSLQCRRGKQTVGELEVPQSGRWLRSTSRSLATRSQTLSASRSTRATTEPAQRPKAKQTRRQAKQKARTRYSARLASHGQSSEDEIARGHTPEVVKGEDATRLSVIPSTENPTIDNIAGSTIPDSEDESLPSPSVKAKLENAEAEISRLRDHVLTLLNRQSEADKQIQELKDMKEVISSSQASNEELQKKIARMKKKRLNQDSFFRHLGALQSDNLAFAGKSRRREFMLLYYDTYETSQNICQASSDGSVQAHIPEYAQSWVEFIYDGDFGSFVEYAETQNISKPKLLSALLMAAIFKVVMEPVFPSESIAQSPLLDQYRKLISDQCGQKTLKQLDLIAIRFLLSDEEVLDQFLSEAARWLSTIILPALNYFLPMVSQDQLSQDVLGNLERTLLRALSIKIEAMPSLRRFRRIFFRSGTQFDAESMRYEDSETTSVPTSQTVKLCLFPAIFYETGDEGDEDGASAIVNKYPGCFMEASIAELKSLTLVSKAIVLAW</sequence>
<comment type="caution">
    <text evidence="3">The sequence shown here is derived from an EMBL/GenBank/DDBJ whole genome shotgun (WGS) entry which is preliminary data.</text>
</comment>
<dbReference type="Proteomes" id="UP000693738">
    <property type="component" value="Unassembled WGS sequence"/>
</dbReference>
<feature type="region of interest" description="Disordered" evidence="2">
    <location>
        <begin position="115"/>
        <end position="240"/>
    </location>
</feature>
<feature type="compositionally biased region" description="Basic residues" evidence="2">
    <location>
        <begin position="204"/>
        <end position="221"/>
    </location>
</feature>
<evidence type="ECO:0000313" key="3">
    <source>
        <dbReference type="EMBL" id="CAG7557823.1"/>
    </source>
</evidence>
<proteinExistence type="predicted"/>
<dbReference type="EMBL" id="CAJSTJ010000121">
    <property type="protein sequence ID" value="CAG7557823.1"/>
    <property type="molecule type" value="Genomic_DNA"/>
</dbReference>
<feature type="compositionally biased region" description="Low complexity" evidence="2">
    <location>
        <begin position="125"/>
        <end position="140"/>
    </location>
</feature>
<reference evidence="3" key="1">
    <citation type="submission" date="2021-05" db="EMBL/GenBank/DDBJ databases">
        <authorList>
            <person name="Khan N."/>
        </authorList>
    </citation>
    <scope>NUCLEOTIDE SEQUENCE</scope>
</reference>
<gene>
    <name evidence="3" type="ORF">FEQUK3_LOCUS3502</name>
</gene>
<feature type="compositionally biased region" description="Low complexity" evidence="2">
    <location>
        <begin position="174"/>
        <end position="203"/>
    </location>
</feature>
<dbReference type="AlphaFoldDB" id="A0A8J2III8"/>
<protein>
    <submittedName>
        <fullName evidence="3">Uncharacterized protein</fullName>
    </submittedName>
</protein>
<feature type="region of interest" description="Disordered" evidence="2">
    <location>
        <begin position="259"/>
        <end position="282"/>
    </location>
</feature>
<accession>A0A8J2III8</accession>
<keyword evidence="1" id="KW-0175">Coiled coil</keyword>
<feature type="coiled-coil region" evidence="1">
    <location>
        <begin position="289"/>
        <end position="352"/>
    </location>
</feature>